<accession>A0A0V0QGT8</accession>
<feature type="compositionally biased region" description="Basic and acidic residues" evidence="2">
    <location>
        <begin position="329"/>
        <end position="340"/>
    </location>
</feature>
<gene>
    <name evidence="3" type="ORF">PPERSA_01317</name>
</gene>
<comment type="caution">
    <text evidence="3">The sequence shown here is derived from an EMBL/GenBank/DDBJ whole genome shotgun (WGS) entry which is preliminary data.</text>
</comment>
<sequence>MVQNSIKFIFSDLLDMMKKFTVLLNLWQEDFKSSKRQHFNDKNQSNQSQEQNLQNNTLINQQYSDFIKDNFSLIEEIDNENSSYLRKQLSNRDININRKQRLIDILKYDKQNIQQSKCEDQIKIQDKQNLAKNDFDICHNQNHEFLNAQQDQQENKNKKENQHEIEKKNANLTKRNLIFSSFQQDQMKKVIQSQHVQKIINNYVLKEKNVENLMLESQKNDICKRHFKSLDTFNKENIVKLNQINMNSNLNDQQQQKVINMKNNEQKICIHTQQQQQQQIIDQNKDQNLNFNYKEQNNQIQSHNFKLNQPRSQSAQNFRQNKIFSRKNQQKDYKQKTPLK</sequence>
<protein>
    <submittedName>
        <fullName evidence="3">Uncharacterized protein</fullName>
    </submittedName>
</protein>
<organism evidence="3 4">
    <name type="scientific">Pseudocohnilembus persalinus</name>
    <name type="common">Ciliate</name>
    <dbReference type="NCBI Taxonomy" id="266149"/>
    <lineage>
        <taxon>Eukaryota</taxon>
        <taxon>Sar</taxon>
        <taxon>Alveolata</taxon>
        <taxon>Ciliophora</taxon>
        <taxon>Intramacronucleata</taxon>
        <taxon>Oligohymenophorea</taxon>
        <taxon>Scuticociliatia</taxon>
        <taxon>Philasterida</taxon>
        <taxon>Pseudocohnilembidae</taxon>
        <taxon>Pseudocohnilembus</taxon>
    </lineage>
</organism>
<keyword evidence="1" id="KW-0175">Coiled coil</keyword>
<dbReference type="AlphaFoldDB" id="A0A0V0QGT8"/>
<keyword evidence="4" id="KW-1185">Reference proteome</keyword>
<dbReference type="InParanoid" id="A0A0V0QGT8"/>
<dbReference type="EMBL" id="LDAU01000170">
    <property type="protein sequence ID" value="KRX01414.1"/>
    <property type="molecule type" value="Genomic_DNA"/>
</dbReference>
<dbReference type="Proteomes" id="UP000054937">
    <property type="component" value="Unassembled WGS sequence"/>
</dbReference>
<reference evidence="3 4" key="1">
    <citation type="journal article" date="2015" name="Sci. Rep.">
        <title>Genome of the facultative scuticociliatosis pathogen Pseudocohnilembus persalinus provides insight into its virulence through horizontal gene transfer.</title>
        <authorList>
            <person name="Xiong J."/>
            <person name="Wang G."/>
            <person name="Cheng J."/>
            <person name="Tian M."/>
            <person name="Pan X."/>
            <person name="Warren A."/>
            <person name="Jiang C."/>
            <person name="Yuan D."/>
            <person name="Miao W."/>
        </authorList>
    </citation>
    <scope>NUCLEOTIDE SEQUENCE [LARGE SCALE GENOMIC DNA]</scope>
    <source>
        <strain evidence="3">36N120E</strain>
    </source>
</reference>
<proteinExistence type="predicted"/>
<feature type="region of interest" description="Disordered" evidence="2">
    <location>
        <begin position="320"/>
        <end position="340"/>
    </location>
</feature>
<evidence type="ECO:0000256" key="2">
    <source>
        <dbReference type="SAM" id="MobiDB-lite"/>
    </source>
</evidence>
<evidence type="ECO:0000313" key="4">
    <source>
        <dbReference type="Proteomes" id="UP000054937"/>
    </source>
</evidence>
<evidence type="ECO:0000313" key="3">
    <source>
        <dbReference type="EMBL" id="KRX01414.1"/>
    </source>
</evidence>
<name>A0A0V0QGT8_PSEPJ</name>
<feature type="coiled-coil region" evidence="1">
    <location>
        <begin position="148"/>
        <end position="175"/>
    </location>
</feature>
<evidence type="ECO:0000256" key="1">
    <source>
        <dbReference type="SAM" id="Coils"/>
    </source>
</evidence>